<comment type="caution">
    <text evidence="2">The sequence shown here is derived from an EMBL/GenBank/DDBJ whole genome shotgun (WGS) entry which is preliminary data.</text>
</comment>
<gene>
    <name evidence="2" type="ORF">POM88_030749</name>
</gene>
<accession>A0AAD8HWH7</accession>
<reference evidence="2" key="2">
    <citation type="submission" date="2023-05" db="EMBL/GenBank/DDBJ databases">
        <authorList>
            <person name="Schelkunov M.I."/>
        </authorList>
    </citation>
    <scope>NUCLEOTIDE SEQUENCE</scope>
    <source>
        <strain evidence="2">Hsosn_3</strain>
        <tissue evidence="2">Leaf</tissue>
    </source>
</reference>
<dbReference type="Proteomes" id="UP001237642">
    <property type="component" value="Unassembled WGS sequence"/>
</dbReference>
<feature type="chain" id="PRO_5042139682" evidence="1">
    <location>
        <begin position="17"/>
        <end position="188"/>
    </location>
</feature>
<reference evidence="2" key="1">
    <citation type="submission" date="2023-02" db="EMBL/GenBank/DDBJ databases">
        <title>Genome of toxic invasive species Heracleum sosnowskyi carries increased number of genes despite the absence of recent whole-genome duplications.</title>
        <authorList>
            <person name="Schelkunov M."/>
            <person name="Shtratnikova V."/>
            <person name="Makarenko M."/>
            <person name="Klepikova A."/>
            <person name="Omelchenko D."/>
            <person name="Novikova G."/>
            <person name="Obukhova E."/>
            <person name="Bogdanov V."/>
            <person name="Penin A."/>
            <person name="Logacheva M."/>
        </authorList>
    </citation>
    <scope>NUCLEOTIDE SEQUENCE</scope>
    <source>
        <strain evidence="2">Hsosn_3</strain>
        <tissue evidence="2">Leaf</tissue>
    </source>
</reference>
<keyword evidence="1" id="KW-0732">Signal</keyword>
<keyword evidence="3" id="KW-1185">Reference proteome</keyword>
<sequence length="188" mass="21442">MLSLIVVLLANNLLLRKFLLMRLPKKFYFPSSPALPISDALDYGNASEYERRLIKEMHQMQLRIGNNIAYWKQHTLLGDLRSSTGLILDGFSFPSSPALHISGAKRKCSVEYYSFWHLQVVALANQKLLGLNPAECYHYLFDASIKMHQLGFDWSSIWHGPLSSGGVYRCLNNGRAMRKETMVEFVDA</sequence>
<dbReference type="AlphaFoldDB" id="A0AAD8HWH7"/>
<evidence type="ECO:0000313" key="2">
    <source>
        <dbReference type="EMBL" id="KAK1374556.1"/>
    </source>
</evidence>
<name>A0AAD8HWH7_9APIA</name>
<evidence type="ECO:0000313" key="3">
    <source>
        <dbReference type="Proteomes" id="UP001237642"/>
    </source>
</evidence>
<feature type="signal peptide" evidence="1">
    <location>
        <begin position="1"/>
        <end position="16"/>
    </location>
</feature>
<organism evidence="2 3">
    <name type="scientific">Heracleum sosnowskyi</name>
    <dbReference type="NCBI Taxonomy" id="360622"/>
    <lineage>
        <taxon>Eukaryota</taxon>
        <taxon>Viridiplantae</taxon>
        <taxon>Streptophyta</taxon>
        <taxon>Embryophyta</taxon>
        <taxon>Tracheophyta</taxon>
        <taxon>Spermatophyta</taxon>
        <taxon>Magnoliopsida</taxon>
        <taxon>eudicotyledons</taxon>
        <taxon>Gunneridae</taxon>
        <taxon>Pentapetalae</taxon>
        <taxon>asterids</taxon>
        <taxon>campanulids</taxon>
        <taxon>Apiales</taxon>
        <taxon>Apiaceae</taxon>
        <taxon>Apioideae</taxon>
        <taxon>apioid superclade</taxon>
        <taxon>Tordylieae</taxon>
        <taxon>Tordyliinae</taxon>
        <taxon>Heracleum</taxon>
    </lineage>
</organism>
<dbReference type="EMBL" id="JAUIZM010000007">
    <property type="protein sequence ID" value="KAK1374556.1"/>
    <property type="molecule type" value="Genomic_DNA"/>
</dbReference>
<evidence type="ECO:0000256" key="1">
    <source>
        <dbReference type="SAM" id="SignalP"/>
    </source>
</evidence>
<proteinExistence type="predicted"/>
<protein>
    <submittedName>
        <fullName evidence="2">Uncharacterized protein</fullName>
    </submittedName>
</protein>